<reference evidence="1 2" key="1">
    <citation type="journal article" date="2009" name="Stand. Genomic Sci.">
        <title>Complete genome sequence of Anaerococcus prevotii type strain (PC1).</title>
        <authorList>
            <person name="Labutti K."/>
            <person name="Pukall R."/>
            <person name="Steenblock K."/>
            <person name="Glavina Del Rio T."/>
            <person name="Tice H."/>
            <person name="Copeland A."/>
            <person name="Cheng J.F."/>
            <person name="Lucas S."/>
            <person name="Chen F."/>
            <person name="Nolan M."/>
            <person name="Bruce D."/>
            <person name="Goodwin L."/>
            <person name="Pitluck S."/>
            <person name="Ivanova N."/>
            <person name="Mavromatis K."/>
            <person name="Ovchinnikova G."/>
            <person name="Pati A."/>
            <person name="Chen A."/>
            <person name="Palaniappan K."/>
            <person name="Land M."/>
            <person name="Hauser L."/>
            <person name="Chang Y.J."/>
            <person name="Jeffries C.D."/>
            <person name="Chain P."/>
            <person name="Saunders E."/>
            <person name="Brettin T."/>
            <person name="Detter J.C."/>
            <person name="Han C."/>
            <person name="Goker M."/>
            <person name="Bristow J."/>
            <person name="Eisen J.A."/>
            <person name="Markowitz V."/>
            <person name="Hugenholtz P."/>
            <person name="Kyrpides N.C."/>
            <person name="Klenk H.P."/>
            <person name="Lapidus A."/>
        </authorList>
    </citation>
    <scope>NUCLEOTIDE SEQUENCE [LARGE SCALE GENOMIC DNA]</scope>
    <source>
        <strain evidence="2">ATCC 9321 / DSM 20548 / JCM 6508 / NCTC 11806 / PC1</strain>
    </source>
</reference>
<evidence type="ECO:0000313" key="2">
    <source>
        <dbReference type="Proteomes" id="UP000002294"/>
    </source>
</evidence>
<dbReference type="HOGENOM" id="CLU_2875850_0_0_9"/>
<dbReference type="STRING" id="525919.Apre_0828"/>
<name>C7RH95_ANAPD</name>
<proteinExistence type="predicted"/>
<dbReference type="Proteomes" id="UP000002294">
    <property type="component" value="Chromosome"/>
</dbReference>
<dbReference type="EMBL" id="CP001708">
    <property type="protein sequence ID" value="ACV28856.1"/>
    <property type="molecule type" value="Genomic_DNA"/>
</dbReference>
<dbReference type="KEGG" id="apr:Apre_0828"/>
<dbReference type="AlphaFoldDB" id="C7RH95"/>
<dbReference type="RefSeq" id="WP_015777759.1">
    <property type="nucleotide sequence ID" value="NC_013171.1"/>
</dbReference>
<keyword evidence="2" id="KW-1185">Reference proteome</keyword>
<gene>
    <name evidence="1" type="ordered locus">Apre_0828</name>
</gene>
<accession>C7RH95</accession>
<sequence>MYLVADRVVYVVFKFVCNSFKVDKIFDDVADAKIYIGKKGKNEDCMYHFEPVTVEPKGCLYEL</sequence>
<evidence type="ECO:0000313" key="1">
    <source>
        <dbReference type="EMBL" id="ACV28856.1"/>
    </source>
</evidence>
<protein>
    <submittedName>
        <fullName evidence="1">Uncharacterized protein</fullName>
    </submittedName>
</protein>
<dbReference type="OrthoDB" id="9914638at2"/>
<organism evidence="1 2">
    <name type="scientific">Anaerococcus prevotii (strain ATCC 9321 / DSM 20548 / JCM 6508 / NCTC 11806 / PC1)</name>
    <name type="common">Peptostreptococcus prevotii</name>
    <name type="synonym">Peptococcus prevotii</name>
    <dbReference type="NCBI Taxonomy" id="525919"/>
    <lineage>
        <taxon>Bacteria</taxon>
        <taxon>Bacillati</taxon>
        <taxon>Bacillota</taxon>
        <taxon>Tissierellia</taxon>
        <taxon>Tissierellales</taxon>
        <taxon>Peptoniphilaceae</taxon>
        <taxon>Anaerococcus</taxon>
    </lineage>
</organism>